<keyword evidence="3" id="KW-1185">Reference proteome</keyword>
<protein>
    <submittedName>
        <fullName evidence="2">Siderophore-interacting protein</fullName>
    </submittedName>
</protein>
<reference evidence="2 3" key="1">
    <citation type="submission" date="2021-03" db="EMBL/GenBank/DDBJ databases">
        <authorList>
            <person name="Kim M.K."/>
        </authorList>
    </citation>
    <scope>NUCLEOTIDE SEQUENCE [LARGE SCALE GENOMIC DNA]</scope>
    <source>
        <strain evidence="2 3">BT442</strain>
    </source>
</reference>
<dbReference type="InterPro" id="IPR039261">
    <property type="entry name" value="FNR_nucleotide-bd"/>
</dbReference>
<dbReference type="InterPro" id="IPR013113">
    <property type="entry name" value="SIP_FAD-bd"/>
</dbReference>
<dbReference type="Pfam" id="PF08021">
    <property type="entry name" value="FAD_binding_9"/>
    <property type="match status" value="1"/>
</dbReference>
<comment type="caution">
    <text evidence="2">The sequence shown here is derived from an EMBL/GenBank/DDBJ whole genome shotgun (WGS) entry which is preliminary data.</text>
</comment>
<dbReference type="InterPro" id="IPR017927">
    <property type="entry name" value="FAD-bd_FR_type"/>
</dbReference>
<organism evidence="2 3">
    <name type="scientific">Hymenobacter negativus</name>
    <dbReference type="NCBI Taxonomy" id="2795026"/>
    <lineage>
        <taxon>Bacteria</taxon>
        <taxon>Pseudomonadati</taxon>
        <taxon>Bacteroidota</taxon>
        <taxon>Cytophagia</taxon>
        <taxon>Cytophagales</taxon>
        <taxon>Hymenobacteraceae</taxon>
        <taxon>Hymenobacter</taxon>
    </lineage>
</organism>
<gene>
    <name evidence="2" type="ORF">J4E00_24155</name>
</gene>
<dbReference type="EMBL" id="JAGETZ010000015">
    <property type="protein sequence ID" value="MBO2012181.1"/>
    <property type="molecule type" value="Genomic_DNA"/>
</dbReference>
<feature type="domain" description="FAD-binding FR-type" evidence="1">
    <location>
        <begin position="10"/>
        <end position="117"/>
    </location>
</feature>
<dbReference type="Gene3D" id="2.40.30.10">
    <property type="entry name" value="Translation factors"/>
    <property type="match status" value="1"/>
</dbReference>
<evidence type="ECO:0000259" key="1">
    <source>
        <dbReference type="PROSITE" id="PS51384"/>
    </source>
</evidence>
<evidence type="ECO:0000313" key="2">
    <source>
        <dbReference type="EMBL" id="MBO2012181.1"/>
    </source>
</evidence>
<dbReference type="Proteomes" id="UP000664369">
    <property type="component" value="Unassembled WGS sequence"/>
</dbReference>
<proteinExistence type="predicted"/>
<dbReference type="PROSITE" id="PS51384">
    <property type="entry name" value="FAD_FR"/>
    <property type="match status" value="1"/>
</dbReference>
<dbReference type="PANTHER" id="PTHR30157">
    <property type="entry name" value="FERRIC REDUCTASE, NADPH-DEPENDENT"/>
    <property type="match status" value="1"/>
</dbReference>
<dbReference type="RefSeq" id="WP_208177949.1">
    <property type="nucleotide sequence ID" value="NZ_JAGETZ010000015.1"/>
</dbReference>
<dbReference type="InterPro" id="IPR017938">
    <property type="entry name" value="Riboflavin_synthase-like_b-brl"/>
</dbReference>
<name>A0ABS3QLP8_9BACT</name>
<dbReference type="SUPFAM" id="SSF63380">
    <property type="entry name" value="Riboflavin synthase domain-like"/>
    <property type="match status" value="1"/>
</dbReference>
<evidence type="ECO:0000313" key="3">
    <source>
        <dbReference type="Proteomes" id="UP000664369"/>
    </source>
</evidence>
<dbReference type="InterPro" id="IPR039374">
    <property type="entry name" value="SIP_fam"/>
</dbReference>
<sequence length="234" mass="25303">MSILNSLAQQLTQSATVVAVVRVATHTLRLTLGGPALRTWTYVPGQTLNVFFGLAARGGAASLRKRTYSVWGYDPMQGHLELAICTFSGGPGARWAEQCQPGDTVHFAGPGGKFVVEPAPAYVLLGDISCLAHFYALRRRIPAHVPVVSVIHAHQASDCFADLDGSQPLHVVVANTLTAAQYLAEAPLQALLAREPQALVYWGGPQATCVAGHRLLQLQYRWPNGQLKTKPFWK</sequence>
<dbReference type="PANTHER" id="PTHR30157:SF0">
    <property type="entry name" value="NADPH-DEPENDENT FERRIC-CHELATE REDUCTASE"/>
    <property type="match status" value="1"/>
</dbReference>
<accession>A0ABS3QLP8</accession>
<dbReference type="CDD" id="cd06193">
    <property type="entry name" value="siderophore_interacting"/>
    <property type="match status" value="1"/>
</dbReference>
<dbReference type="Gene3D" id="3.40.50.80">
    <property type="entry name" value="Nucleotide-binding domain of ferredoxin-NADP reductase (FNR) module"/>
    <property type="match status" value="1"/>
</dbReference>